<dbReference type="EMBL" id="CACRXK020005272">
    <property type="protein sequence ID" value="CAB4005678.1"/>
    <property type="molecule type" value="Genomic_DNA"/>
</dbReference>
<keyword evidence="2" id="KW-1185">Reference proteome</keyword>
<dbReference type="Proteomes" id="UP001152795">
    <property type="component" value="Unassembled WGS sequence"/>
</dbReference>
<reference evidence="1" key="1">
    <citation type="submission" date="2020-04" db="EMBL/GenBank/DDBJ databases">
        <authorList>
            <person name="Alioto T."/>
            <person name="Alioto T."/>
            <person name="Gomez Garrido J."/>
        </authorList>
    </citation>
    <scope>NUCLEOTIDE SEQUENCE</scope>
    <source>
        <strain evidence="1">A484AB</strain>
    </source>
</reference>
<accession>A0A6S7IV79</accession>
<organism evidence="1 2">
    <name type="scientific">Paramuricea clavata</name>
    <name type="common">Red gorgonian</name>
    <name type="synonym">Violescent sea-whip</name>
    <dbReference type="NCBI Taxonomy" id="317549"/>
    <lineage>
        <taxon>Eukaryota</taxon>
        <taxon>Metazoa</taxon>
        <taxon>Cnidaria</taxon>
        <taxon>Anthozoa</taxon>
        <taxon>Octocorallia</taxon>
        <taxon>Malacalcyonacea</taxon>
        <taxon>Plexauridae</taxon>
        <taxon>Paramuricea</taxon>
    </lineage>
</organism>
<feature type="non-terminal residue" evidence="1">
    <location>
        <position position="148"/>
    </location>
</feature>
<name>A0A6S7IV79_PARCT</name>
<evidence type="ECO:0000313" key="1">
    <source>
        <dbReference type="EMBL" id="CAB4005678.1"/>
    </source>
</evidence>
<evidence type="ECO:0000313" key="2">
    <source>
        <dbReference type="Proteomes" id="UP001152795"/>
    </source>
</evidence>
<comment type="caution">
    <text evidence="1">The sequence shown here is derived from an EMBL/GenBank/DDBJ whole genome shotgun (WGS) entry which is preliminary data.</text>
</comment>
<sequence>MAGDVDIENIEFHSCLIHFEDVRQSTSLISQTRLNKVISCRKRWINLEGDKASLCRKSHELFSDEHLFAREKWYMHENCYKRICDENKIKKAEEKFSSTQLEASNDQRQRISTRHKTSCHNAANQARNQYVLPVQCIICEKDTDQFVM</sequence>
<protein>
    <submittedName>
        <fullName evidence="1">Uncharacterized protein</fullName>
    </submittedName>
</protein>
<dbReference type="AlphaFoldDB" id="A0A6S7IV79"/>
<gene>
    <name evidence="1" type="ORF">PACLA_8A039582</name>
</gene>
<proteinExistence type="predicted"/>